<dbReference type="PANTHER" id="PTHR24198:SF165">
    <property type="entry name" value="ANKYRIN REPEAT-CONTAINING PROTEIN-RELATED"/>
    <property type="match status" value="1"/>
</dbReference>
<dbReference type="InterPro" id="IPR002110">
    <property type="entry name" value="Ankyrin_rpt"/>
</dbReference>
<dbReference type="SMART" id="SM00248">
    <property type="entry name" value="ANK"/>
    <property type="match status" value="11"/>
</dbReference>
<dbReference type="Gene3D" id="1.25.40.20">
    <property type="entry name" value="Ankyrin repeat-containing domain"/>
    <property type="match status" value="4"/>
</dbReference>
<evidence type="ECO:0000256" key="2">
    <source>
        <dbReference type="ARBA" id="ARBA00023043"/>
    </source>
</evidence>
<evidence type="ECO:0000256" key="3">
    <source>
        <dbReference type="SAM" id="MobiDB-lite"/>
    </source>
</evidence>
<accession>A0AB74BU28</accession>
<dbReference type="Proteomes" id="UP000275480">
    <property type="component" value="Unassembled WGS sequence"/>
</dbReference>
<gene>
    <name evidence="4" type="ORF">CA14_006483</name>
</gene>
<evidence type="ECO:0000313" key="4">
    <source>
        <dbReference type="EMBL" id="RMZ36870.1"/>
    </source>
</evidence>
<dbReference type="PANTHER" id="PTHR24198">
    <property type="entry name" value="ANKYRIN REPEAT AND PROTEIN KINASE DOMAIN-CONTAINING PROTEIN"/>
    <property type="match status" value="1"/>
</dbReference>
<dbReference type="SUPFAM" id="SSF48403">
    <property type="entry name" value="Ankyrin repeat"/>
    <property type="match status" value="1"/>
</dbReference>
<proteinExistence type="predicted"/>
<keyword evidence="1" id="KW-0677">Repeat</keyword>
<evidence type="ECO:0000313" key="5">
    <source>
        <dbReference type="Proteomes" id="UP000275480"/>
    </source>
</evidence>
<dbReference type="AlphaFoldDB" id="A0AB74BU28"/>
<feature type="region of interest" description="Disordered" evidence="3">
    <location>
        <begin position="1"/>
        <end position="27"/>
    </location>
</feature>
<dbReference type="Pfam" id="PF12796">
    <property type="entry name" value="Ank_2"/>
    <property type="match status" value="3"/>
</dbReference>
<reference evidence="4 5" key="1">
    <citation type="submission" date="2018-07" db="EMBL/GenBank/DDBJ databases">
        <title>Identification of spontaneous genetic mutation associated with occurrence of a yellow conidial color mutant of Aspergillus flavus.</title>
        <authorList>
            <person name="Chang P.-K."/>
            <person name="Mack B.M."/>
            <person name="Scharfenstein L."/>
            <person name="Gilbert M.K."/>
        </authorList>
    </citation>
    <scope>NUCLEOTIDE SEQUENCE [LARGE SCALE GENOMIC DNA]</scope>
    <source>
        <strain evidence="4 5">CA14</strain>
    </source>
</reference>
<evidence type="ECO:0000256" key="1">
    <source>
        <dbReference type="ARBA" id="ARBA00022737"/>
    </source>
</evidence>
<comment type="caution">
    <text evidence="4">The sequence shown here is derived from an EMBL/GenBank/DDBJ whole genome shotgun (WGS) entry which is preliminary data.</text>
</comment>
<keyword evidence="2" id="KW-0040">ANK repeat</keyword>
<dbReference type="Pfam" id="PF00023">
    <property type="entry name" value="Ank"/>
    <property type="match status" value="1"/>
</dbReference>
<protein>
    <submittedName>
        <fullName evidence="4">Hspc200</fullName>
    </submittedName>
</protein>
<organism evidence="4 5">
    <name type="scientific">Aspergillus flavus</name>
    <dbReference type="NCBI Taxonomy" id="5059"/>
    <lineage>
        <taxon>Eukaryota</taxon>
        <taxon>Fungi</taxon>
        <taxon>Dikarya</taxon>
        <taxon>Ascomycota</taxon>
        <taxon>Pezizomycotina</taxon>
        <taxon>Eurotiomycetes</taxon>
        <taxon>Eurotiomycetidae</taxon>
        <taxon>Eurotiales</taxon>
        <taxon>Aspergillaceae</taxon>
        <taxon>Aspergillus</taxon>
        <taxon>Aspergillus subgen. Circumdati</taxon>
    </lineage>
</organism>
<dbReference type="InterPro" id="IPR036770">
    <property type="entry name" value="Ankyrin_rpt-contain_sf"/>
</dbReference>
<sequence length="781" mass="88012">MPSQAGRQPMLPPKGPKHSFPTSHEPEKKLRAIIDLEIPWNTETNDNPNNLKEPLRTRIDQENLEIERVEGVGTLGNNTGLSLAKEARRRATFVTIARKRFLHLQYKRRNKKEKWVRFTEKDQDDIEAGNNTIHSADIVEDAHFYKGENARQDTYLFQMIYAIPPSAFDKAIELLNGYGTHFTSKDGPQIEEMNRTFKELIGHLRKVEYASDYIDTLEKSYEEFRKRDMTDNTTQAFWNLTPLLTEAFDTVISRLAFLKVDLRSVKEWRSLKGETASWLLYEKLKIGSVHLDGKSPKEKDTEELFSLRGYDLRKLASQLAIRYRGTETVNELLEWPHDLLYQHCLRNSVSVAAYSGDRPLLASFLDKGADMDIYDDYLGTPLYAAVCSKSAAVVELLLGCKTNPNTEGESGPPLTLAVRDGNKEIVRILTQHESLDVNAVDIKNYTPLWWSCTMGHIEIARLLLKHKDVRVTCNPTGGDLCLTWHSVYGGNPQMVQLLLDHSDTGPDDCKHAGETLLWWASRYGHASVVKLLLERTDVNPNAHMGEGSTPLWEAAVRGYSDTVRQFLQRQDLLPNILSYGGSTPLLAAIRGEHEDVVRLLLSCEAVDLNLKGESGMSPLLSAAKRGSMRIIDALLARKEIEVNSMSDDGDTALSLACNRRHEAVVRLLVAHKDILLNIKDKGGYLPIRKAADAGHADIVQLLLGLHATRGDLQNSDHDDCLCDSLGWGSRRAVTILLNARVEPTFKQQGIETVLSQLRERMKNRADIEEFMEGVEGFNGYM</sequence>
<dbReference type="EMBL" id="QQZZ01000181">
    <property type="protein sequence ID" value="RMZ36870.1"/>
    <property type="molecule type" value="Genomic_DNA"/>
</dbReference>
<name>A0AB74BU28_ASPFL</name>